<dbReference type="GO" id="GO:0006974">
    <property type="term" value="P:DNA damage response"/>
    <property type="evidence" value="ECO:0007669"/>
    <property type="project" value="TreeGrafter"/>
</dbReference>
<protein>
    <submittedName>
        <fullName evidence="1">26 kDa periplasmic immunogenic protein</fullName>
    </submittedName>
</protein>
<dbReference type="Gene3D" id="3.30.110.170">
    <property type="entry name" value="Protein of unknown function (DUF541), domain 1"/>
    <property type="match status" value="1"/>
</dbReference>
<name>A0A0G0WQ75_9BACT</name>
<comment type="caution">
    <text evidence="1">The sequence shown here is derived from an EMBL/GenBank/DDBJ whole genome shotgun (WGS) entry which is preliminary data.</text>
</comment>
<evidence type="ECO:0000313" key="2">
    <source>
        <dbReference type="Proteomes" id="UP000033858"/>
    </source>
</evidence>
<sequence length="242" mass="26244">MNKIGAIIIFFVLLFVFAKWGPSVPFSVLSQQKGEPMIVQGTGKSFVTPDIAKVTVGIEESGQALKQVQDSVNKKSKSLTNTLKGLGIDEKDIKTTSYNLYPQFDYTTTTQRIMGYQVSITYEITIKDFDKVNEVLATITNAGANTVGGISFEVNDKTKKEKLQEAREMAVAEAKEKAEGLAKAAGVTLGKVINISESGGVDFPRPIALMEKSVDTGQPTPPNIQPGETEISVTLSLSYEIR</sequence>
<dbReference type="Proteomes" id="UP000033858">
    <property type="component" value="Unassembled WGS sequence"/>
</dbReference>
<dbReference type="EMBL" id="LCAE01000013">
    <property type="protein sequence ID" value="KKR86600.1"/>
    <property type="molecule type" value="Genomic_DNA"/>
</dbReference>
<proteinExistence type="predicted"/>
<dbReference type="AlphaFoldDB" id="A0A0G0WQ75"/>
<dbReference type="Gene3D" id="3.30.70.2970">
    <property type="entry name" value="Protein of unknown function (DUF541), domain 2"/>
    <property type="match status" value="1"/>
</dbReference>
<dbReference type="PANTHER" id="PTHR34387:SF1">
    <property type="entry name" value="PERIPLASMIC IMMUNOGENIC PROTEIN"/>
    <property type="match status" value="1"/>
</dbReference>
<gene>
    <name evidence="1" type="ORF">UU32_C0013G0011</name>
</gene>
<organism evidence="1 2">
    <name type="scientific">Candidatus Woesebacteria bacterium GW2011_GWB1_41_10</name>
    <dbReference type="NCBI Taxonomy" id="1618577"/>
    <lineage>
        <taxon>Bacteria</taxon>
        <taxon>Candidatus Woeseibacteriota</taxon>
    </lineage>
</organism>
<accession>A0A0G0WQ75</accession>
<dbReference type="InterPro" id="IPR043473">
    <property type="entry name" value="S2_sf_CoV"/>
</dbReference>
<dbReference type="Pfam" id="PF04402">
    <property type="entry name" value="SIMPL"/>
    <property type="match status" value="1"/>
</dbReference>
<dbReference type="InterPro" id="IPR052022">
    <property type="entry name" value="26kDa_periplasmic_antigen"/>
</dbReference>
<reference evidence="1 2" key="1">
    <citation type="journal article" date="2015" name="Nature">
        <title>rRNA introns, odd ribosomes, and small enigmatic genomes across a large radiation of phyla.</title>
        <authorList>
            <person name="Brown C.T."/>
            <person name="Hug L.A."/>
            <person name="Thomas B.C."/>
            <person name="Sharon I."/>
            <person name="Castelle C.J."/>
            <person name="Singh A."/>
            <person name="Wilkins M.J."/>
            <person name="Williams K.H."/>
            <person name="Banfield J.F."/>
        </authorList>
    </citation>
    <scope>NUCLEOTIDE SEQUENCE [LARGE SCALE GENOMIC DNA]</scope>
</reference>
<dbReference type="PANTHER" id="PTHR34387">
    <property type="entry name" value="SLR1258 PROTEIN"/>
    <property type="match status" value="1"/>
</dbReference>
<dbReference type="InterPro" id="IPR007497">
    <property type="entry name" value="SIMPL/DUF541"/>
</dbReference>
<evidence type="ECO:0000313" key="1">
    <source>
        <dbReference type="EMBL" id="KKR86600.1"/>
    </source>
</evidence>
<dbReference type="SUPFAM" id="SSF111474">
    <property type="entry name" value="Coronavirus S2 glycoprotein"/>
    <property type="match status" value="1"/>
</dbReference>